<keyword evidence="1" id="KW-0472">Membrane</keyword>
<proteinExistence type="predicted"/>
<keyword evidence="3" id="KW-1185">Reference proteome</keyword>
<evidence type="ECO:0000313" key="2">
    <source>
        <dbReference type="EMBL" id="KGP72868.1"/>
    </source>
</evidence>
<feature type="transmembrane region" description="Helical" evidence="1">
    <location>
        <begin position="66"/>
        <end position="87"/>
    </location>
</feature>
<organism evidence="2 3">
    <name type="scientific">Pontibacillus yanchengensis Y32</name>
    <dbReference type="NCBI Taxonomy" id="1385514"/>
    <lineage>
        <taxon>Bacteria</taxon>
        <taxon>Bacillati</taxon>
        <taxon>Bacillota</taxon>
        <taxon>Bacilli</taxon>
        <taxon>Bacillales</taxon>
        <taxon>Bacillaceae</taxon>
        <taxon>Pontibacillus</taxon>
    </lineage>
</organism>
<dbReference type="eggNOG" id="ENOG50330Y4">
    <property type="taxonomic scope" value="Bacteria"/>
</dbReference>
<evidence type="ECO:0008006" key="4">
    <source>
        <dbReference type="Google" id="ProtNLM"/>
    </source>
</evidence>
<evidence type="ECO:0000313" key="3">
    <source>
        <dbReference type="Proteomes" id="UP000030147"/>
    </source>
</evidence>
<dbReference type="EMBL" id="AVBF01000021">
    <property type="protein sequence ID" value="KGP72868.1"/>
    <property type="molecule type" value="Genomic_DNA"/>
</dbReference>
<comment type="caution">
    <text evidence="2">The sequence shown here is derived from an EMBL/GenBank/DDBJ whole genome shotgun (WGS) entry which is preliminary data.</text>
</comment>
<dbReference type="Proteomes" id="UP000030147">
    <property type="component" value="Unassembled WGS sequence"/>
</dbReference>
<name>A0A0A2TEQ1_9BACI</name>
<reference evidence="2 3" key="1">
    <citation type="journal article" date="2015" name="Stand. Genomic Sci.">
        <title>High quality draft genome sequence of the moderately halophilic bacterium Pontibacillus yanchengensis Y32(T) and comparison among Pontibacillus genomes.</title>
        <authorList>
            <person name="Huang J."/>
            <person name="Qiao Z.X."/>
            <person name="Tang J.W."/>
            <person name="Wang G."/>
        </authorList>
    </citation>
    <scope>NUCLEOTIDE SEQUENCE [LARGE SCALE GENOMIC DNA]</scope>
    <source>
        <strain evidence="2 3">Y32</strain>
    </source>
</reference>
<sequence length="90" mass="10023">MKKLFTILSIVLFVLSIIPLIGLTKWGNGIFVAVLEISLFLPLCFGFIGFVFALFGVKGKTRLSLILLHIFGVCLNLFLIFIAVYGFQQP</sequence>
<accession>A0A0A2TEQ1</accession>
<dbReference type="AlphaFoldDB" id="A0A0A2TEQ1"/>
<keyword evidence="1" id="KW-0812">Transmembrane</keyword>
<keyword evidence="1" id="KW-1133">Transmembrane helix</keyword>
<feature type="transmembrane region" description="Helical" evidence="1">
    <location>
        <begin position="30"/>
        <end position="54"/>
    </location>
</feature>
<protein>
    <recommendedName>
        <fullName evidence="4">ABC transporter permease</fullName>
    </recommendedName>
</protein>
<gene>
    <name evidence="2" type="ORF">N782_09760</name>
</gene>
<evidence type="ECO:0000256" key="1">
    <source>
        <dbReference type="SAM" id="Phobius"/>
    </source>
</evidence>